<feature type="transmembrane region" description="Helical" evidence="1">
    <location>
        <begin position="237"/>
        <end position="254"/>
    </location>
</feature>
<dbReference type="InterPro" id="IPR025686">
    <property type="entry name" value="Glucos_trans_II"/>
</dbReference>
<evidence type="ECO:0000313" key="2">
    <source>
        <dbReference type="EMBL" id="ADP35198.1"/>
    </source>
</evidence>
<proteinExistence type="predicted"/>
<gene>
    <name evidence="2" type="ordered locus">BBPR_0060</name>
</gene>
<feature type="transmembrane region" description="Helical" evidence="1">
    <location>
        <begin position="135"/>
        <end position="155"/>
    </location>
</feature>
<dbReference type="PATRIC" id="fig|702459.3.peg.65"/>
<name>A0A0H3EA61_BIFBP</name>
<dbReference type="AlphaFoldDB" id="A0A0H3EA61"/>
<dbReference type="HOGENOM" id="CLU_482949_0_0_11"/>
<feature type="transmembrane region" description="Helical" evidence="1">
    <location>
        <begin position="333"/>
        <end position="356"/>
    </location>
</feature>
<reference evidence="2 3" key="1">
    <citation type="journal article" date="2010" name="Proc. Natl. Acad. Sci. U.S.A.">
        <title>Genome analysis of Bifidobacterium bifidum PRL2010 reveals metabolic pathways for host-derived glycan foraging.</title>
        <authorList>
            <person name="Turroni F."/>
            <person name="Bottacini F."/>
            <person name="Foroni E."/>
            <person name="Mulder I."/>
            <person name="Kim J.H."/>
            <person name="Zomer A."/>
            <person name="Sanchez B."/>
            <person name="Bidossi A."/>
            <person name="Ferrarini A."/>
            <person name="Giubellini V."/>
            <person name="Delledonne M."/>
            <person name="Henrissat B."/>
            <person name="Coutinho P."/>
            <person name="Oggioni M."/>
            <person name="Fitzgerald G.F."/>
            <person name="Mills D."/>
            <person name="Margolles A."/>
            <person name="Kelly D."/>
            <person name="van Sinderen D."/>
            <person name="Ventura M."/>
        </authorList>
    </citation>
    <scope>NUCLEOTIDE SEQUENCE [LARGE SCALE GENOMIC DNA]</scope>
    <source>
        <strain evidence="2 3">PRL2010</strain>
    </source>
</reference>
<feature type="transmembrane region" description="Helical" evidence="1">
    <location>
        <begin position="362"/>
        <end position="383"/>
    </location>
</feature>
<dbReference type="EMBL" id="CP001840">
    <property type="protein sequence ID" value="ADP35198.1"/>
    <property type="molecule type" value="Genomic_DNA"/>
</dbReference>
<feature type="transmembrane region" description="Helical" evidence="1">
    <location>
        <begin position="98"/>
        <end position="123"/>
    </location>
</feature>
<dbReference type="KEGG" id="bbp:BBPR_0060"/>
<sequence>MTASISMDTTAPRVNRNAAGPLAGYSLRGFLQFITHNTGQLVVAALFLLLAFGQKLFSNTFSIDTQGIIQNNDALYRSWFELERFGLVLFKKLTGTYLYNNALASFTMVVFFGMSAVVWAYFLCSASRDTKLQPAFFMIPYVVSPIFAEMLGFLLQGPEISIAAVLTAISLMMWANAATNRSIKRRIPLVIAAIVCATISFTMYLAMVTIFITGTAMLYVLRFGSRAQWDEQKKSSWIFLIGSILIFGASYLAYRLLNAVAMHLAGVTTNAYISDQSRWGKDSFGTIIRNIVHHAQELYSGSGIFYSVLFPVIAIIFAVGAIICAIRKRITVLAVLVSILLLLAPMIMSIVFGAAPSVRTEMTYPLAFSFITAVSFAIITCIIQRNAKSIVKIIPWILIIAIGWNQALITSRIFYTENIVFNQDVLTAQAIKSRIDKLGLGERPDEPLVFVGNHVAKCNPDCYSANQLGLTGRSMLEIGFSTEHGTGIKKQFMADILGVYYNSATSQQIEQSERLAESMPHWPDPGSVAEKDGIVIVNF</sequence>
<feature type="transmembrane region" description="Helical" evidence="1">
    <location>
        <begin position="304"/>
        <end position="326"/>
    </location>
</feature>
<dbReference type="RefSeq" id="WP_013389353.1">
    <property type="nucleotide sequence ID" value="NC_014638.1"/>
</dbReference>
<keyword evidence="1" id="KW-0472">Membrane</keyword>
<evidence type="ECO:0008006" key="4">
    <source>
        <dbReference type="Google" id="ProtNLM"/>
    </source>
</evidence>
<accession>A0A0H3EA61</accession>
<protein>
    <recommendedName>
        <fullName evidence="4">Glucosyl transferase GtrII</fullName>
    </recommendedName>
</protein>
<feature type="transmembrane region" description="Helical" evidence="1">
    <location>
        <begin position="189"/>
        <end position="221"/>
    </location>
</feature>
<evidence type="ECO:0000256" key="1">
    <source>
        <dbReference type="SAM" id="Phobius"/>
    </source>
</evidence>
<dbReference type="OrthoDB" id="2058228at2"/>
<dbReference type="Proteomes" id="UP000002312">
    <property type="component" value="Chromosome"/>
</dbReference>
<keyword evidence="1" id="KW-0812">Transmembrane</keyword>
<feature type="transmembrane region" description="Helical" evidence="1">
    <location>
        <begin position="160"/>
        <end position="177"/>
    </location>
</feature>
<evidence type="ECO:0000313" key="3">
    <source>
        <dbReference type="Proteomes" id="UP000002312"/>
    </source>
</evidence>
<feature type="transmembrane region" description="Helical" evidence="1">
    <location>
        <begin position="395"/>
        <end position="415"/>
    </location>
</feature>
<keyword evidence="1" id="KW-1133">Transmembrane helix</keyword>
<feature type="transmembrane region" description="Helical" evidence="1">
    <location>
        <begin position="30"/>
        <end position="52"/>
    </location>
</feature>
<dbReference type="Pfam" id="PF14264">
    <property type="entry name" value="Glucos_trans_II"/>
    <property type="match status" value="1"/>
</dbReference>
<dbReference type="eggNOG" id="ENOG50319TX">
    <property type="taxonomic scope" value="Bacteria"/>
</dbReference>
<organism evidence="2 3">
    <name type="scientific">Bifidobacterium bifidum (strain PRL2010)</name>
    <dbReference type="NCBI Taxonomy" id="702459"/>
    <lineage>
        <taxon>Bacteria</taxon>
        <taxon>Bacillati</taxon>
        <taxon>Actinomycetota</taxon>
        <taxon>Actinomycetes</taxon>
        <taxon>Bifidobacteriales</taxon>
        <taxon>Bifidobacteriaceae</taxon>
        <taxon>Bifidobacterium</taxon>
    </lineage>
</organism>